<protein>
    <recommendedName>
        <fullName evidence="2">Peptidase S1 domain-containing protein</fullName>
    </recommendedName>
</protein>
<dbReference type="GO" id="GO:0004252">
    <property type="term" value="F:serine-type endopeptidase activity"/>
    <property type="evidence" value="ECO:0007669"/>
    <property type="project" value="InterPro"/>
</dbReference>
<gene>
    <name evidence="3" type="ORF">EG68_09271</name>
</gene>
<dbReference type="AlphaFoldDB" id="A0A8S9YNG5"/>
<dbReference type="PANTHER" id="PTHR24252">
    <property type="entry name" value="ACROSIN-RELATED"/>
    <property type="match status" value="1"/>
</dbReference>
<feature type="domain" description="Peptidase S1" evidence="2">
    <location>
        <begin position="18"/>
        <end position="72"/>
    </location>
</feature>
<dbReference type="Gene3D" id="2.40.10.10">
    <property type="entry name" value="Trypsin-like serine proteases"/>
    <property type="match status" value="1"/>
</dbReference>
<dbReference type="SUPFAM" id="SSF50494">
    <property type="entry name" value="Trypsin-like serine proteases"/>
    <property type="match status" value="1"/>
</dbReference>
<keyword evidence="1" id="KW-1015">Disulfide bond</keyword>
<evidence type="ECO:0000313" key="3">
    <source>
        <dbReference type="EMBL" id="KAF7252168.1"/>
    </source>
</evidence>
<dbReference type="Pfam" id="PF00089">
    <property type="entry name" value="Trypsin"/>
    <property type="match status" value="1"/>
</dbReference>
<proteinExistence type="predicted"/>
<evidence type="ECO:0000313" key="4">
    <source>
        <dbReference type="Proteomes" id="UP000822476"/>
    </source>
</evidence>
<dbReference type="Proteomes" id="UP000822476">
    <property type="component" value="Unassembled WGS sequence"/>
</dbReference>
<dbReference type="PANTHER" id="PTHR24252:SF7">
    <property type="entry name" value="HYALIN"/>
    <property type="match status" value="1"/>
</dbReference>
<accession>A0A8S9YNG5</accession>
<dbReference type="InterPro" id="IPR043504">
    <property type="entry name" value="Peptidase_S1_PA_chymotrypsin"/>
</dbReference>
<dbReference type="InterPro" id="IPR018114">
    <property type="entry name" value="TRYPSIN_HIS"/>
</dbReference>
<reference evidence="3" key="1">
    <citation type="submission" date="2019-07" db="EMBL/GenBank/DDBJ databases">
        <title>Annotation for the trematode Paragonimus miyazaki's.</title>
        <authorList>
            <person name="Choi Y.-J."/>
        </authorList>
    </citation>
    <scope>NUCLEOTIDE SEQUENCE</scope>
    <source>
        <strain evidence="3">Japan</strain>
    </source>
</reference>
<keyword evidence="4" id="KW-1185">Reference proteome</keyword>
<dbReference type="InterPro" id="IPR009003">
    <property type="entry name" value="Peptidase_S1_PA"/>
</dbReference>
<name>A0A8S9YNG5_9TREM</name>
<evidence type="ECO:0000259" key="2">
    <source>
        <dbReference type="Pfam" id="PF00089"/>
    </source>
</evidence>
<dbReference type="GO" id="GO:0006508">
    <property type="term" value="P:proteolysis"/>
    <property type="evidence" value="ECO:0007669"/>
    <property type="project" value="InterPro"/>
</dbReference>
<dbReference type="InterPro" id="IPR001254">
    <property type="entry name" value="Trypsin_dom"/>
</dbReference>
<dbReference type="EMBL" id="JTDE01004989">
    <property type="protein sequence ID" value="KAF7252168.1"/>
    <property type="molecule type" value="Genomic_DNA"/>
</dbReference>
<evidence type="ECO:0000256" key="1">
    <source>
        <dbReference type="ARBA" id="ARBA00023157"/>
    </source>
</evidence>
<comment type="caution">
    <text evidence="3">The sequence shown here is derived from an EMBL/GenBank/DDBJ whole genome shotgun (WGS) entry which is preliminary data.</text>
</comment>
<dbReference type="OrthoDB" id="6285445at2759"/>
<organism evidence="3 4">
    <name type="scientific">Paragonimus skrjabini miyazakii</name>
    <dbReference type="NCBI Taxonomy" id="59628"/>
    <lineage>
        <taxon>Eukaryota</taxon>
        <taxon>Metazoa</taxon>
        <taxon>Spiralia</taxon>
        <taxon>Lophotrochozoa</taxon>
        <taxon>Platyhelminthes</taxon>
        <taxon>Trematoda</taxon>
        <taxon>Digenea</taxon>
        <taxon>Plagiorchiida</taxon>
        <taxon>Troglotremata</taxon>
        <taxon>Troglotrematidae</taxon>
        <taxon>Paragonimus</taxon>
    </lineage>
</organism>
<dbReference type="PROSITE" id="PS00134">
    <property type="entry name" value="TRYPSIN_HIS"/>
    <property type="match status" value="1"/>
</dbReference>
<sequence>MQLCAPALSVQSEITKRIVNGSPAPDGKVPWAGQIKVINRNSNLYNCGVTVISTQWLLTAAHCIYYKKDFQNTDLWHIQLGSTNVEANGCPQLKRTSVAFSLDPDIQNENKLWTSAAHSAINPTFFPRKASKGE</sequence>